<evidence type="ECO:0000313" key="2">
    <source>
        <dbReference type="Proteomes" id="UP000887458"/>
    </source>
</evidence>
<evidence type="ECO:0000313" key="1">
    <source>
        <dbReference type="EMBL" id="KAH9420343.1"/>
    </source>
</evidence>
<reference evidence="1 2" key="2">
    <citation type="journal article" date="2022" name="Mol. Biol. Evol.">
        <title>Comparative Genomics Reveals Insights into the Divergent Evolution of Astigmatic Mites and Household Pest Adaptations.</title>
        <authorList>
            <person name="Xiong Q."/>
            <person name="Wan A.T."/>
            <person name="Liu X."/>
            <person name="Fung C.S."/>
            <person name="Xiao X."/>
            <person name="Malainual N."/>
            <person name="Hou J."/>
            <person name="Wang L."/>
            <person name="Wang M."/>
            <person name="Yang K.Y."/>
            <person name="Cui Y."/>
            <person name="Leung E.L."/>
            <person name="Nong W."/>
            <person name="Shin S.K."/>
            <person name="Au S.W."/>
            <person name="Jeong K.Y."/>
            <person name="Chew F.T."/>
            <person name="Hui J.H."/>
            <person name="Leung T.F."/>
            <person name="Tungtrongchitr A."/>
            <person name="Zhong N."/>
            <person name="Liu Z."/>
            <person name="Tsui S.K."/>
        </authorList>
    </citation>
    <scope>NUCLEOTIDE SEQUENCE [LARGE SCALE GENOMIC DNA]</scope>
    <source>
        <strain evidence="1">Derp</strain>
    </source>
</reference>
<protein>
    <submittedName>
        <fullName evidence="1">Uncharacterized protein</fullName>
    </submittedName>
</protein>
<sequence length="146" mass="17476">MLSVENIQRKKNSIKAAVTFFLAPDNNNNMGNNNNNNNNNNKKNNNYYKNILCFVLVSLIEYDECECEQTLLYYLYFMRELFQIHSYLFTTRIYKYRIKNCIQKKPKETFSREYFREIFLIRTQKRNEIVSSSCNQSTDKGLIGDI</sequence>
<dbReference type="EMBL" id="NJHN03000051">
    <property type="protein sequence ID" value="KAH9420343.1"/>
    <property type="molecule type" value="Genomic_DNA"/>
</dbReference>
<keyword evidence="2" id="KW-1185">Reference proteome</keyword>
<organism evidence="1 2">
    <name type="scientific">Dermatophagoides pteronyssinus</name>
    <name type="common">European house dust mite</name>
    <dbReference type="NCBI Taxonomy" id="6956"/>
    <lineage>
        <taxon>Eukaryota</taxon>
        <taxon>Metazoa</taxon>
        <taxon>Ecdysozoa</taxon>
        <taxon>Arthropoda</taxon>
        <taxon>Chelicerata</taxon>
        <taxon>Arachnida</taxon>
        <taxon>Acari</taxon>
        <taxon>Acariformes</taxon>
        <taxon>Sarcoptiformes</taxon>
        <taxon>Astigmata</taxon>
        <taxon>Psoroptidia</taxon>
        <taxon>Analgoidea</taxon>
        <taxon>Pyroglyphidae</taxon>
        <taxon>Dermatophagoidinae</taxon>
        <taxon>Dermatophagoides</taxon>
    </lineage>
</organism>
<reference evidence="1 2" key="1">
    <citation type="journal article" date="2018" name="J. Allergy Clin. Immunol.">
        <title>High-quality assembly of Dermatophagoides pteronyssinus genome and transcriptome reveals a wide range of novel allergens.</title>
        <authorList>
            <person name="Liu X.Y."/>
            <person name="Yang K.Y."/>
            <person name="Wang M.Q."/>
            <person name="Kwok J.S."/>
            <person name="Zeng X."/>
            <person name="Yang Z."/>
            <person name="Xiao X.J."/>
            <person name="Lau C.P."/>
            <person name="Li Y."/>
            <person name="Huang Z.M."/>
            <person name="Ba J.G."/>
            <person name="Yim A.K."/>
            <person name="Ouyang C.Y."/>
            <person name="Ngai S.M."/>
            <person name="Chan T.F."/>
            <person name="Leung E.L."/>
            <person name="Liu L."/>
            <person name="Liu Z.G."/>
            <person name="Tsui S.K."/>
        </authorList>
    </citation>
    <scope>NUCLEOTIDE SEQUENCE [LARGE SCALE GENOMIC DNA]</scope>
    <source>
        <strain evidence="1">Derp</strain>
    </source>
</reference>
<proteinExistence type="predicted"/>
<name>A0ABQ8JCR4_DERPT</name>
<gene>
    <name evidence="1" type="ORF">DERP_011261</name>
</gene>
<dbReference type="Proteomes" id="UP000887458">
    <property type="component" value="Unassembled WGS sequence"/>
</dbReference>
<accession>A0ABQ8JCR4</accession>
<comment type="caution">
    <text evidence="1">The sequence shown here is derived from an EMBL/GenBank/DDBJ whole genome shotgun (WGS) entry which is preliminary data.</text>
</comment>